<reference evidence="2 3" key="1">
    <citation type="journal article" date="2021" name="BMC Biol.">
        <title>Horizontally acquired antibacterial genes associated with adaptive radiation of ladybird beetles.</title>
        <authorList>
            <person name="Li H.S."/>
            <person name="Tang X.F."/>
            <person name="Huang Y.H."/>
            <person name="Xu Z.Y."/>
            <person name="Chen M.L."/>
            <person name="Du X.Y."/>
            <person name="Qiu B.Y."/>
            <person name="Chen P.T."/>
            <person name="Zhang W."/>
            <person name="Slipinski A."/>
            <person name="Escalona H.E."/>
            <person name="Waterhouse R.M."/>
            <person name="Zwick A."/>
            <person name="Pang H."/>
        </authorList>
    </citation>
    <scope>NUCLEOTIDE SEQUENCE [LARGE SCALE GENOMIC DNA]</scope>
    <source>
        <strain evidence="2">SYSU2018</strain>
    </source>
</reference>
<gene>
    <name evidence="2" type="ORF">HHI36_007603</name>
</gene>
<dbReference type="AlphaFoldDB" id="A0ABD2MQK2"/>
<evidence type="ECO:0000313" key="3">
    <source>
        <dbReference type="Proteomes" id="UP001516400"/>
    </source>
</evidence>
<evidence type="ECO:0000256" key="1">
    <source>
        <dbReference type="SAM" id="MobiDB-lite"/>
    </source>
</evidence>
<proteinExistence type="predicted"/>
<dbReference type="EMBL" id="JABFTP020000021">
    <property type="protein sequence ID" value="KAL3268492.1"/>
    <property type="molecule type" value="Genomic_DNA"/>
</dbReference>
<dbReference type="Proteomes" id="UP001516400">
    <property type="component" value="Unassembled WGS sequence"/>
</dbReference>
<accession>A0ABD2MQK2</accession>
<evidence type="ECO:0000313" key="2">
    <source>
        <dbReference type="EMBL" id="KAL3268492.1"/>
    </source>
</evidence>
<organism evidence="2 3">
    <name type="scientific">Cryptolaemus montrouzieri</name>
    <dbReference type="NCBI Taxonomy" id="559131"/>
    <lineage>
        <taxon>Eukaryota</taxon>
        <taxon>Metazoa</taxon>
        <taxon>Ecdysozoa</taxon>
        <taxon>Arthropoda</taxon>
        <taxon>Hexapoda</taxon>
        <taxon>Insecta</taxon>
        <taxon>Pterygota</taxon>
        <taxon>Neoptera</taxon>
        <taxon>Endopterygota</taxon>
        <taxon>Coleoptera</taxon>
        <taxon>Polyphaga</taxon>
        <taxon>Cucujiformia</taxon>
        <taxon>Coccinelloidea</taxon>
        <taxon>Coccinellidae</taxon>
        <taxon>Scymninae</taxon>
        <taxon>Scymnini</taxon>
        <taxon>Cryptolaemus</taxon>
    </lineage>
</organism>
<name>A0ABD2MQK2_9CUCU</name>
<sequence length="87" mass="9824">MFHNIAKSLNRLLDKLEHEEQFDSADIHKNPPIDDLEGDAVSSNIEDDVEMSNKFSSKILSAPAESSLRGIIGEKRNTEETDEEEHD</sequence>
<keyword evidence="3" id="KW-1185">Reference proteome</keyword>
<feature type="region of interest" description="Disordered" evidence="1">
    <location>
        <begin position="66"/>
        <end position="87"/>
    </location>
</feature>
<protein>
    <submittedName>
        <fullName evidence="2">Uncharacterized protein</fullName>
    </submittedName>
</protein>
<comment type="caution">
    <text evidence="2">The sequence shown here is derived from an EMBL/GenBank/DDBJ whole genome shotgun (WGS) entry which is preliminary data.</text>
</comment>